<dbReference type="Pfam" id="PF02470">
    <property type="entry name" value="MlaD"/>
    <property type="match status" value="1"/>
</dbReference>
<keyword evidence="6" id="KW-1185">Reference proteome</keyword>
<name>A0AAJ3TXP7_9MYCO</name>
<evidence type="ECO:0000313" key="6">
    <source>
        <dbReference type="Proteomes" id="UP000193387"/>
    </source>
</evidence>
<dbReference type="GO" id="GO:0005576">
    <property type="term" value="C:extracellular region"/>
    <property type="evidence" value="ECO:0007669"/>
    <property type="project" value="TreeGrafter"/>
</dbReference>
<dbReference type="NCBIfam" id="TIGR00996">
    <property type="entry name" value="Mtu_fam_mce"/>
    <property type="match status" value="1"/>
</dbReference>
<feature type="transmembrane region" description="Helical" evidence="2">
    <location>
        <begin position="20"/>
        <end position="41"/>
    </location>
</feature>
<evidence type="ECO:0000259" key="4">
    <source>
        <dbReference type="Pfam" id="PF11887"/>
    </source>
</evidence>
<sequence length="493" mass="51626">MEARRTREGLSRIRPAWWTLILLVCLVIALWLCMALFAGTFRSFVPVTLTSDRSGLVMESGAKVKMRGVVVGRVAGVEGGRQAVSLRLQIFPDDAKRIPENVGAEIRATTAFGAKYVELLPPQNPSPHRLAPGTVLRSRNVSIEVNTVFESLVGVLHQIDPPKLNAVLGALAEAVRGEGERIGTATTDANQVLLALNPRMDTVRRDWSSFKGFSQAYAAAAQDILTTMNAASTTAATINDQATALDALLLNTIGFSRSGTDLLAPNENNLVESVNALEPTTGLLLKYNPEYTCLLEGAKWFLDNGGAAALGGNGKSEIADAALLFGKNPYRYPDNLPIVAAKGGPGGKPGCGSLPDATKQFPVRALITNTGWGTGMDIRPNPGIGTPCWADWFPVTRAVPQPPSIRQCLPGPAPGPIAYPGAPPYGAPLFRPDGTPLWAPPPPGAPPPPVPGVLNPPPPYGTGTGPAPESPAPQGVPDSASVSAIAPPDLPAS</sequence>
<dbReference type="EMBL" id="LQPR01000021">
    <property type="protein sequence ID" value="ORW72904.1"/>
    <property type="molecule type" value="Genomic_DNA"/>
</dbReference>
<protein>
    <submittedName>
        <fullName evidence="5">MCE-family protein MCE3A</fullName>
    </submittedName>
</protein>
<dbReference type="InterPro" id="IPR003399">
    <property type="entry name" value="Mce/MlaD"/>
</dbReference>
<feature type="domain" description="Mammalian cell entry C-terminal" evidence="4">
    <location>
        <begin position="126"/>
        <end position="345"/>
    </location>
</feature>
<accession>A0AAJ3TXP7</accession>
<feature type="region of interest" description="Disordered" evidence="1">
    <location>
        <begin position="424"/>
        <end position="493"/>
    </location>
</feature>
<feature type="domain" description="Mce/MlaD" evidence="3">
    <location>
        <begin position="46"/>
        <end position="122"/>
    </location>
</feature>
<dbReference type="Proteomes" id="UP000193387">
    <property type="component" value="Unassembled WGS sequence"/>
</dbReference>
<dbReference type="InterPro" id="IPR024516">
    <property type="entry name" value="Mce_C"/>
</dbReference>
<gene>
    <name evidence="5" type="ORF">AWC23_08590</name>
</gene>
<dbReference type="AlphaFoldDB" id="A0AAJ3TXP7"/>
<dbReference type="PANTHER" id="PTHR33371">
    <property type="entry name" value="INTERMEMBRANE PHOSPHOLIPID TRANSPORT SYSTEM BINDING PROTEIN MLAD-RELATED"/>
    <property type="match status" value="1"/>
</dbReference>
<dbReference type="RefSeq" id="WP_085254906.1">
    <property type="nucleotide sequence ID" value="NZ_AP022573.1"/>
</dbReference>
<proteinExistence type="predicted"/>
<dbReference type="PANTHER" id="PTHR33371:SF19">
    <property type="entry name" value="MCE-FAMILY PROTEIN MCE4A"/>
    <property type="match status" value="1"/>
</dbReference>
<evidence type="ECO:0000313" key="5">
    <source>
        <dbReference type="EMBL" id="ORW72904.1"/>
    </source>
</evidence>
<dbReference type="Pfam" id="PF11887">
    <property type="entry name" value="Mce4_CUP1"/>
    <property type="match status" value="1"/>
</dbReference>
<evidence type="ECO:0000256" key="1">
    <source>
        <dbReference type="SAM" id="MobiDB-lite"/>
    </source>
</evidence>
<feature type="compositionally biased region" description="Pro residues" evidence="1">
    <location>
        <begin position="438"/>
        <end position="460"/>
    </location>
</feature>
<dbReference type="InterPro" id="IPR052336">
    <property type="entry name" value="MlaD_Phospholipid_Transporter"/>
</dbReference>
<reference evidence="5 6" key="1">
    <citation type="submission" date="2016-01" db="EMBL/GenBank/DDBJ databases">
        <title>The new phylogeny of the genus Mycobacterium.</title>
        <authorList>
            <person name="Tarcisio F."/>
            <person name="Conor M."/>
            <person name="Antonella G."/>
            <person name="Elisabetta G."/>
            <person name="Giulia F.S."/>
            <person name="Sara T."/>
            <person name="Anna F."/>
            <person name="Clotilde B."/>
            <person name="Roberto B."/>
            <person name="Veronica D.S."/>
            <person name="Fabio R."/>
            <person name="Monica P."/>
            <person name="Olivier J."/>
            <person name="Enrico T."/>
            <person name="Nicola S."/>
        </authorList>
    </citation>
    <scope>NUCLEOTIDE SEQUENCE [LARGE SCALE GENOMIC DNA]</scope>
    <source>
        <strain evidence="5 6">DSM 44616</strain>
    </source>
</reference>
<organism evidence="5 6">
    <name type="scientific">Mycobacterium saskatchewanense</name>
    <dbReference type="NCBI Taxonomy" id="220927"/>
    <lineage>
        <taxon>Bacteria</taxon>
        <taxon>Bacillati</taxon>
        <taxon>Actinomycetota</taxon>
        <taxon>Actinomycetes</taxon>
        <taxon>Mycobacteriales</taxon>
        <taxon>Mycobacteriaceae</taxon>
        <taxon>Mycobacterium</taxon>
        <taxon>Mycobacterium simiae complex</taxon>
    </lineage>
</organism>
<comment type="caution">
    <text evidence="5">The sequence shown here is derived from an EMBL/GenBank/DDBJ whole genome shotgun (WGS) entry which is preliminary data.</text>
</comment>
<evidence type="ECO:0000256" key="2">
    <source>
        <dbReference type="SAM" id="Phobius"/>
    </source>
</evidence>
<keyword evidence="2" id="KW-0812">Transmembrane</keyword>
<evidence type="ECO:0000259" key="3">
    <source>
        <dbReference type="Pfam" id="PF02470"/>
    </source>
</evidence>
<dbReference type="InterPro" id="IPR005693">
    <property type="entry name" value="Mce"/>
</dbReference>
<dbReference type="GO" id="GO:0051701">
    <property type="term" value="P:biological process involved in interaction with host"/>
    <property type="evidence" value="ECO:0007669"/>
    <property type="project" value="TreeGrafter"/>
</dbReference>
<keyword evidence="2" id="KW-0472">Membrane</keyword>
<keyword evidence="2" id="KW-1133">Transmembrane helix</keyword>